<dbReference type="GO" id="GO:0006633">
    <property type="term" value="P:fatty acid biosynthetic process"/>
    <property type="evidence" value="ECO:0007669"/>
    <property type="project" value="TreeGrafter"/>
</dbReference>
<evidence type="ECO:0000259" key="6">
    <source>
        <dbReference type="SMART" id="SM00823"/>
    </source>
</evidence>
<dbReference type="InterPro" id="IPR013968">
    <property type="entry name" value="PKS_KR"/>
</dbReference>
<dbReference type="InterPro" id="IPR009081">
    <property type="entry name" value="PP-bd_ACP"/>
</dbReference>
<dbReference type="GO" id="GO:0031177">
    <property type="term" value="F:phosphopantetheine binding"/>
    <property type="evidence" value="ECO:0007669"/>
    <property type="project" value="InterPro"/>
</dbReference>
<dbReference type="SMART" id="SM00822">
    <property type="entry name" value="PKS_KR"/>
    <property type="match status" value="1"/>
</dbReference>
<reference evidence="7" key="1">
    <citation type="journal article" date="2020" name="Phytopathology">
        <title>Genome Sequence Resources of Colletotrichum truncatum, C. plurivorum, C. musicola, and C. sojae: Four Species Pathogenic to Soybean (Glycine max).</title>
        <authorList>
            <person name="Rogerio F."/>
            <person name="Boufleur T.R."/>
            <person name="Ciampi-Guillardi M."/>
            <person name="Sukno S.A."/>
            <person name="Thon M.R."/>
            <person name="Massola Junior N.S."/>
            <person name="Baroncelli R."/>
        </authorList>
    </citation>
    <scope>NUCLEOTIDE SEQUENCE</scope>
    <source>
        <strain evidence="7">LFN00145</strain>
    </source>
</reference>
<keyword evidence="1" id="KW-0596">Phosphopantetheine</keyword>
<dbReference type="Gene3D" id="3.40.50.720">
    <property type="entry name" value="NAD(P)-binding Rossmann-like Domain"/>
    <property type="match status" value="1"/>
</dbReference>
<name>A0A8H6JT20_9PEZI</name>
<dbReference type="PANTHER" id="PTHR43775:SF20">
    <property type="entry name" value="HYBRID PKS-NRPS SYNTHETASE APDA"/>
    <property type="match status" value="1"/>
</dbReference>
<dbReference type="Proteomes" id="UP000654918">
    <property type="component" value="Unassembled WGS sequence"/>
</dbReference>
<evidence type="ECO:0000259" key="5">
    <source>
        <dbReference type="SMART" id="SM00822"/>
    </source>
</evidence>
<proteinExistence type="predicted"/>
<dbReference type="GO" id="GO:0004312">
    <property type="term" value="F:fatty acid synthase activity"/>
    <property type="evidence" value="ECO:0007669"/>
    <property type="project" value="TreeGrafter"/>
</dbReference>
<keyword evidence="4" id="KW-0560">Oxidoreductase</keyword>
<dbReference type="InterPro" id="IPR050091">
    <property type="entry name" value="PKS_NRPS_Biosynth_Enz"/>
</dbReference>
<evidence type="ECO:0000256" key="1">
    <source>
        <dbReference type="ARBA" id="ARBA00022450"/>
    </source>
</evidence>
<dbReference type="InterPro" id="IPR036736">
    <property type="entry name" value="ACP-like_sf"/>
</dbReference>
<dbReference type="PROSITE" id="PS00012">
    <property type="entry name" value="PHOSPHOPANTETHEINE"/>
    <property type="match status" value="1"/>
</dbReference>
<sequence>MRLLGKPSPTSGVRWPVDGDVEVEVRPLSGQNLFSRDKTYLLVGLTGGLGQSLAEWTASNGAGHIILASRRPDVDERWLTSFRGSGTTVKVMAVNVLDKERLRAAVRDIRTTYPPIGGVANGAMRIAQASGKQEALAVLQEAFSSRLRATLQMDGNAEAFDENTPLVQLGMDSLMAVEARSWFLKELKGGASLAELCRTALEKLNADG</sequence>
<evidence type="ECO:0000256" key="4">
    <source>
        <dbReference type="ARBA" id="ARBA00023002"/>
    </source>
</evidence>
<keyword evidence="8" id="KW-1185">Reference proteome</keyword>
<evidence type="ECO:0000256" key="3">
    <source>
        <dbReference type="ARBA" id="ARBA00022679"/>
    </source>
</evidence>
<dbReference type="SUPFAM" id="SSF51735">
    <property type="entry name" value="NAD(P)-binding Rossmann-fold domains"/>
    <property type="match status" value="1"/>
</dbReference>
<dbReference type="SUPFAM" id="SSF47336">
    <property type="entry name" value="ACP-like"/>
    <property type="match status" value="1"/>
</dbReference>
<feature type="domain" description="Polyketide synthase-like phosphopantetheine-binding" evidence="6">
    <location>
        <begin position="141"/>
        <end position="204"/>
    </location>
</feature>
<keyword evidence="2" id="KW-0597">Phosphoprotein</keyword>
<organism evidence="7 8">
    <name type="scientific">Colletotrichum plurivorum</name>
    <dbReference type="NCBI Taxonomy" id="2175906"/>
    <lineage>
        <taxon>Eukaryota</taxon>
        <taxon>Fungi</taxon>
        <taxon>Dikarya</taxon>
        <taxon>Ascomycota</taxon>
        <taxon>Pezizomycotina</taxon>
        <taxon>Sordariomycetes</taxon>
        <taxon>Hypocreomycetidae</taxon>
        <taxon>Glomerellales</taxon>
        <taxon>Glomerellaceae</taxon>
        <taxon>Colletotrichum</taxon>
        <taxon>Colletotrichum orchidearum species complex</taxon>
    </lineage>
</organism>
<evidence type="ECO:0000313" key="8">
    <source>
        <dbReference type="Proteomes" id="UP000654918"/>
    </source>
</evidence>
<dbReference type="Pfam" id="PF08659">
    <property type="entry name" value="KR"/>
    <property type="match status" value="1"/>
</dbReference>
<dbReference type="GO" id="GO:0016491">
    <property type="term" value="F:oxidoreductase activity"/>
    <property type="evidence" value="ECO:0007669"/>
    <property type="project" value="UniProtKB-KW"/>
</dbReference>
<dbReference type="EMBL" id="WIGO01000299">
    <property type="protein sequence ID" value="KAF6818650.1"/>
    <property type="molecule type" value="Genomic_DNA"/>
</dbReference>
<dbReference type="PANTHER" id="PTHR43775">
    <property type="entry name" value="FATTY ACID SYNTHASE"/>
    <property type="match status" value="1"/>
</dbReference>
<protein>
    <submittedName>
        <fullName evidence="7">Polyketide synthase/peptide synthetase</fullName>
    </submittedName>
</protein>
<dbReference type="InterPro" id="IPR020806">
    <property type="entry name" value="PKS_PP-bd"/>
</dbReference>
<dbReference type="InterPro" id="IPR057326">
    <property type="entry name" value="KR_dom"/>
</dbReference>
<dbReference type="InterPro" id="IPR006162">
    <property type="entry name" value="Ppantetheine_attach_site"/>
</dbReference>
<accession>A0A8H6JT20</accession>
<dbReference type="GO" id="GO:0044550">
    <property type="term" value="P:secondary metabolite biosynthetic process"/>
    <property type="evidence" value="ECO:0007669"/>
    <property type="project" value="TreeGrafter"/>
</dbReference>
<dbReference type="AlphaFoldDB" id="A0A8H6JT20"/>
<dbReference type="InterPro" id="IPR036291">
    <property type="entry name" value="NAD(P)-bd_dom_sf"/>
</dbReference>
<keyword evidence="3" id="KW-0808">Transferase</keyword>
<dbReference type="SMART" id="SM00823">
    <property type="entry name" value="PKS_PP"/>
    <property type="match status" value="1"/>
</dbReference>
<feature type="domain" description="Ketoreductase" evidence="5">
    <location>
        <begin position="38"/>
        <end position="180"/>
    </location>
</feature>
<evidence type="ECO:0000256" key="2">
    <source>
        <dbReference type="ARBA" id="ARBA00022553"/>
    </source>
</evidence>
<evidence type="ECO:0000313" key="7">
    <source>
        <dbReference type="EMBL" id="KAF6818650.1"/>
    </source>
</evidence>
<gene>
    <name evidence="7" type="ORF">CPLU01_13271</name>
</gene>
<dbReference type="Pfam" id="PF00550">
    <property type="entry name" value="PP-binding"/>
    <property type="match status" value="1"/>
</dbReference>
<comment type="caution">
    <text evidence="7">The sequence shown here is derived from an EMBL/GenBank/DDBJ whole genome shotgun (WGS) entry which is preliminary data.</text>
</comment>